<gene>
    <name evidence="1" type="ORF">J1N35_042410</name>
</gene>
<dbReference type="EMBL" id="JAIQCV010000012">
    <property type="protein sequence ID" value="KAH1040667.1"/>
    <property type="molecule type" value="Genomic_DNA"/>
</dbReference>
<dbReference type="PANTHER" id="PTHR36030:SF1">
    <property type="entry name" value="CALMODULIN-BINDING DOMAIN-CONTAINING PROTEIN"/>
    <property type="match status" value="1"/>
</dbReference>
<protein>
    <submittedName>
        <fullName evidence="1">Uncharacterized protein</fullName>
    </submittedName>
</protein>
<organism evidence="1 2">
    <name type="scientific">Gossypium stocksii</name>
    <dbReference type="NCBI Taxonomy" id="47602"/>
    <lineage>
        <taxon>Eukaryota</taxon>
        <taxon>Viridiplantae</taxon>
        <taxon>Streptophyta</taxon>
        <taxon>Embryophyta</taxon>
        <taxon>Tracheophyta</taxon>
        <taxon>Spermatophyta</taxon>
        <taxon>Magnoliopsida</taxon>
        <taxon>eudicotyledons</taxon>
        <taxon>Gunneridae</taxon>
        <taxon>Pentapetalae</taxon>
        <taxon>rosids</taxon>
        <taxon>malvids</taxon>
        <taxon>Malvales</taxon>
        <taxon>Malvaceae</taxon>
        <taxon>Malvoideae</taxon>
        <taxon>Gossypium</taxon>
    </lineage>
</organism>
<dbReference type="Proteomes" id="UP000828251">
    <property type="component" value="Unassembled WGS sequence"/>
</dbReference>
<evidence type="ECO:0000313" key="1">
    <source>
        <dbReference type="EMBL" id="KAH1040667.1"/>
    </source>
</evidence>
<sequence length="125" mass="13990">METTATQKKKGFFKNKLLVLPKSFSRDNVANSGSPVGQNIVKANYSTIITVVSKQSTGCSNQHKVVSYFNKSPSFYDHNGYANETWGRGDDNVDSMATTFISNVRQRFELNGGFDSTTRRTYQDN</sequence>
<dbReference type="OrthoDB" id="942259at2759"/>
<reference evidence="1 2" key="1">
    <citation type="journal article" date="2021" name="Plant Biotechnol. J.">
        <title>Multi-omics assisted identification of the key and species-specific regulatory components of drought-tolerant mechanisms in Gossypium stocksii.</title>
        <authorList>
            <person name="Yu D."/>
            <person name="Ke L."/>
            <person name="Zhang D."/>
            <person name="Wu Y."/>
            <person name="Sun Y."/>
            <person name="Mei J."/>
            <person name="Sun J."/>
            <person name="Sun Y."/>
        </authorList>
    </citation>
    <scope>NUCLEOTIDE SEQUENCE [LARGE SCALE GENOMIC DNA]</scope>
    <source>
        <strain evidence="2">cv. E1</strain>
        <tissue evidence="1">Leaf</tissue>
    </source>
</reference>
<name>A0A9D3UH91_9ROSI</name>
<dbReference type="PANTHER" id="PTHR36030">
    <property type="entry name" value="CALMODULIN-BINDING DOMAIN-CONTAINING PROTEIN"/>
    <property type="match status" value="1"/>
</dbReference>
<dbReference type="AlphaFoldDB" id="A0A9D3UH91"/>
<evidence type="ECO:0000313" key="2">
    <source>
        <dbReference type="Proteomes" id="UP000828251"/>
    </source>
</evidence>
<proteinExistence type="predicted"/>
<keyword evidence="2" id="KW-1185">Reference proteome</keyword>
<accession>A0A9D3UH91</accession>
<comment type="caution">
    <text evidence="1">The sequence shown here is derived from an EMBL/GenBank/DDBJ whole genome shotgun (WGS) entry which is preliminary data.</text>
</comment>